<reference evidence="1 2" key="1">
    <citation type="journal article" date="2014" name="Genome Announc.">
        <title>Draft Genome Sequences of Marinobacter similis A3d10T and Marinobacter salarius R9SW1T.</title>
        <authorList>
            <person name="Ivanova E.P."/>
            <person name="Ng H.J."/>
            <person name="Webb H.K."/>
            <person name="Feng G."/>
            <person name="Oshima K."/>
            <person name="Hattori M."/>
            <person name="Ohkuma M."/>
            <person name="Sergeev A.F."/>
            <person name="Mikhailov V.V."/>
            <person name="Crawford R.J."/>
            <person name="Sawabe T."/>
        </authorList>
    </citation>
    <scope>NUCLEOTIDE SEQUENCE [LARGE SCALE GENOMIC DNA]</scope>
    <source>
        <strain evidence="2">A3d10 and R9SW1</strain>
    </source>
</reference>
<sequence>MPDKDPGGQLIPKASAQQLIQGQVVTLERALVKGPISKHRLNIDSIVTTEF</sequence>
<dbReference type="HOGENOM" id="CLU_3100589_0_0_6"/>
<evidence type="ECO:0000313" key="1">
    <source>
        <dbReference type="EMBL" id="AHI33319.1"/>
    </source>
</evidence>
<protein>
    <submittedName>
        <fullName evidence="1">Uncharacterized protein</fullName>
    </submittedName>
</protein>
<proteinExistence type="predicted"/>
<dbReference type="Proteomes" id="UP000035081">
    <property type="component" value="Chromosome"/>
</dbReference>
<dbReference type="KEGG" id="msr:AU15_17145"/>
<evidence type="ECO:0000313" key="2">
    <source>
        <dbReference type="Proteomes" id="UP000035081"/>
    </source>
</evidence>
<name>W5YWR1_9GAMM</name>
<accession>W5YWR1</accession>
<organism evidence="1 2">
    <name type="scientific">Marinobacter salarius</name>
    <dbReference type="NCBI Taxonomy" id="1420917"/>
    <lineage>
        <taxon>Bacteria</taxon>
        <taxon>Pseudomonadati</taxon>
        <taxon>Pseudomonadota</taxon>
        <taxon>Gammaproteobacteria</taxon>
        <taxon>Pseudomonadales</taxon>
        <taxon>Marinobacteraceae</taxon>
        <taxon>Marinobacter</taxon>
    </lineage>
</organism>
<gene>
    <name evidence="1" type="ORF">AU15_17145</name>
</gene>
<dbReference type="EMBL" id="CP007152">
    <property type="protein sequence ID" value="AHI33319.1"/>
    <property type="molecule type" value="Genomic_DNA"/>
</dbReference>
<dbReference type="AlphaFoldDB" id="W5YWR1"/>